<dbReference type="PROSITE" id="PS50106">
    <property type="entry name" value="PDZ"/>
    <property type="match status" value="1"/>
</dbReference>
<dbReference type="Pfam" id="PF13180">
    <property type="entry name" value="PDZ_2"/>
    <property type="match status" value="1"/>
</dbReference>
<evidence type="ECO:0000256" key="4">
    <source>
        <dbReference type="SAM" id="Phobius"/>
    </source>
</evidence>
<dbReference type="GO" id="GO:0006508">
    <property type="term" value="P:proteolysis"/>
    <property type="evidence" value="ECO:0007669"/>
    <property type="project" value="UniProtKB-KW"/>
</dbReference>
<gene>
    <name evidence="6" type="ORF">UFOPK1503_00944</name>
    <name evidence="7" type="ORF">UFOPK1693_00958</name>
</gene>
<proteinExistence type="inferred from homology"/>
<dbReference type="PANTHER" id="PTHR43343">
    <property type="entry name" value="PEPTIDASE S12"/>
    <property type="match status" value="1"/>
</dbReference>
<evidence type="ECO:0000313" key="7">
    <source>
        <dbReference type="EMBL" id="CAB4574745.1"/>
    </source>
</evidence>
<name>A0A6J6EHK9_9ZZZZ</name>
<evidence type="ECO:0000313" key="6">
    <source>
        <dbReference type="EMBL" id="CAB4549629.1"/>
    </source>
</evidence>
<dbReference type="InterPro" id="IPR036034">
    <property type="entry name" value="PDZ_sf"/>
</dbReference>
<sequence>MSQFNRSGESQFVFSSPYTPPVVESKKPKRKGMLGIVALAMSSALVGGIIGSSAFTVTYFGASQPAPVVVNNVEQVNWVTGAASAAGPSVVTLFVQSELSSGSGSGVILTQDGFIVTNAHVVTLSGATNNPEISVKLWDGAVLPAELVGYDTVYDLAVIKVDAAGLKPIKFADSSTLNVGQNVVAIGAPLGLSSTVTEGIVSALNRTIQVASAEVNDEPGLRFWTGTGESISIKVIQTDAAINPGNSGGALVNEVGELVGINVAIATAGRGEAGSIGVGFAIPSNTADRIAKEIMQTGKASHGLLGAMVRDNSGGGGGFSTGALVDQVTDGGAAQRAGIQSGDVVVEFANQPVNTAADLTAMVRAQPAGAEVEVVVVRNGERKIFAVTLGDAEDLN</sequence>
<dbReference type="Gene3D" id="2.40.10.10">
    <property type="entry name" value="Trypsin-like serine proteases"/>
    <property type="match status" value="2"/>
</dbReference>
<evidence type="ECO:0000256" key="1">
    <source>
        <dbReference type="ARBA" id="ARBA00010541"/>
    </source>
</evidence>
<evidence type="ECO:0000256" key="2">
    <source>
        <dbReference type="ARBA" id="ARBA00022670"/>
    </source>
</evidence>
<evidence type="ECO:0000259" key="5">
    <source>
        <dbReference type="PROSITE" id="PS50106"/>
    </source>
</evidence>
<dbReference type="SUPFAM" id="SSF50494">
    <property type="entry name" value="Trypsin-like serine proteases"/>
    <property type="match status" value="1"/>
</dbReference>
<keyword evidence="4" id="KW-0472">Membrane</keyword>
<dbReference type="PRINTS" id="PR00834">
    <property type="entry name" value="PROTEASES2C"/>
</dbReference>
<dbReference type="GO" id="GO:0004252">
    <property type="term" value="F:serine-type endopeptidase activity"/>
    <property type="evidence" value="ECO:0007669"/>
    <property type="project" value="InterPro"/>
</dbReference>
<feature type="transmembrane region" description="Helical" evidence="4">
    <location>
        <begin position="36"/>
        <end position="62"/>
    </location>
</feature>
<feature type="domain" description="PDZ" evidence="5">
    <location>
        <begin position="294"/>
        <end position="380"/>
    </location>
</feature>
<organism evidence="7">
    <name type="scientific">freshwater metagenome</name>
    <dbReference type="NCBI Taxonomy" id="449393"/>
    <lineage>
        <taxon>unclassified sequences</taxon>
        <taxon>metagenomes</taxon>
        <taxon>ecological metagenomes</taxon>
    </lineage>
</organism>
<dbReference type="PANTHER" id="PTHR43343:SF3">
    <property type="entry name" value="PROTEASE DO-LIKE 8, CHLOROPLASTIC"/>
    <property type="match status" value="1"/>
</dbReference>
<dbReference type="AlphaFoldDB" id="A0A6J6EHK9"/>
<keyword evidence="4" id="KW-0812">Transmembrane</keyword>
<keyword evidence="2" id="KW-0645">Protease</keyword>
<evidence type="ECO:0000256" key="3">
    <source>
        <dbReference type="ARBA" id="ARBA00022801"/>
    </source>
</evidence>
<accession>A0A6J6EHK9</accession>
<dbReference type="Pfam" id="PF13365">
    <property type="entry name" value="Trypsin_2"/>
    <property type="match status" value="1"/>
</dbReference>
<dbReference type="InterPro" id="IPR001940">
    <property type="entry name" value="Peptidase_S1C"/>
</dbReference>
<dbReference type="EMBL" id="CAEZST010000017">
    <property type="protein sequence ID" value="CAB4549629.1"/>
    <property type="molecule type" value="Genomic_DNA"/>
</dbReference>
<dbReference type="SUPFAM" id="SSF50156">
    <property type="entry name" value="PDZ domain-like"/>
    <property type="match status" value="1"/>
</dbReference>
<dbReference type="InterPro" id="IPR001478">
    <property type="entry name" value="PDZ"/>
</dbReference>
<dbReference type="InterPro" id="IPR051201">
    <property type="entry name" value="Chloro_Bact_Ser_Proteases"/>
</dbReference>
<dbReference type="SMART" id="SM00228">
    <property type="entry name" value="PDZ"/>
    <property type="match status" value="1"/>
</dbReference>
<protein>
    <submittedName>
        <fullName evidence="7">Unannotated protein</fullName>
    </submittedName>
</protein>
<keyword evidence="4" id="KW-1133">Transmembrane helix</keyword>
<dbReference type="InterPro" id="IPR009003">
    <property type="entry name" value="Peptidase_S1_PA"/>
</dbReference>
<comment type="similarity">
    <text evidence="1">Belongs to the peptidase S1C family.</text>
</comment>
<keyword evidence="3" id="KW-0378">Hydrolase</keyword>
<dbReference type="InterPro" id="IPR043504">
    <property type="entry name" value="Peptidase_S1_PA_chymotrypsin"/>
</dbReference>
<dbReference type="Gene3D" id="2.30.42.10">
    <property type="match status" value="1"/>
</dbReference>
<dbReference type="EMBL" id="CAEZTO010000017">
    <property type="protein sequence ID" value="CAB4574745.1"/>
    <property type="molecule type" value="Genomic_DNA"/>
</dbReference>
<reference evidence="7" key="1">
    <citation type="submission" date="2020-05" db="EMBL/GenBank/DDBJ databases">
        <authorList>
            <person name="Chiriac C."/>
            <person name="Salcher M."/>
            <person name="Ghai R."/>
            <person name="Kavagutti S V."/>
        </authorList>
    </citation>
    <scope>NUCLEOTIDE SEQUENCE</scope>
</reference>